<keyword evidence="1" id="KW-1133">Transmembrane helix</keyword>
<dbReference type="AlphaFoldDB" id="A0A9P4SIK9"/>
<organism evidence="2 3">
    <name type="scientific">Patellaria atrata CBS 101060</name>
    <dbReference type="NCBI Taxonomy" id="1346257"/>
    <lineage>
        <taxon>Eukaryota</taxon>
        <taxon>Fungi</taxon>
        <taxon>Dikarya</taxon>
        <taxon>Ascomycota</taxon>
        <taxon>Pezizomycotina</taxon>
        <taxon>Dothideomycetes</taxon>
        <taxon>Dothideomycetes incertae sedis</taxon>
        <taxon>Patellariales</taxon>
        <taxon>Patellariaceae</taxon>
        <taxon>Patellaria</taxon>
    </lineage>
</organism>
<keyword evidence="1" id="KW-0812">Transmembrane</keyword>
<feature type="transmembrane region" description="Helical" evidence="1">
    <location>
        <begin position="20"/>
        <end position="43"/>
    </location>
</feature>
<name>A0A9P4SIK9_9PEZI</name>
<reference evidence="2" key="1">
    <citation type="journal article" date="2020" name="Stud. Mycol.">
        <title>101 Dothideomycetes genomes: a test case for predicting lifestyles and emergence of pathogens.</title>
        <authorList>
            <person name="Haridas S."/>
            <person name="Albert R."/>
            <person name="Binder M."/>
            <person name="Bloem J."/>
            <person name="Labutti K."/>
            <person name="Salamov A."/>
            <person name="Andreopoulos B."/>
            <person name="Baker S."/>
            <person name="Barry K."/>
            <person name="Bills G."/>
            <person name="Bluhm B."/>
            <person name="Cannon C."/>
            <person name="Castanera R."/>
            <person name="Culley D."/>
            <person name="Daum C."/>
            <person name="Ezra D."/>
            <person name="Gonzalez J."/>
            <person name="Henrissat B."/>
            <person name="Kuo A."/>
            <person name="Liang C."/>
            <person name="Lipzen A."/>
            <person name="Lutzoni F."/>
            <person name="Magnuson J."/>
            <person name="Mondo S."/>
            <person name="Nolan M."/>
            <person name="Ohm R."/>
            <person name="Pangilinan J."/>
            <person name="Park H.-J."/>
            <person name="Ramirez L."/>
            <person name="Alfaro M."/>
            <person name="Sun H."/>
            <person name="Tritt A."/>
            <person name="Yoshinaga Y."/>
            <person name="Zwiers L.-H."/>
            <person name="Turgeon B."/>
            <person name="Goodwin S."/>
            <person name="Spatafora J."/>
            <person name="Crous P."/>
            <person name="Grigoriev I."/>
        </authorList>
    </citation>
    <scope>NUCLEOTIDE SEQUENCE</scope>
    <source>
        <strain evidence="2">CBS 101060</strain>
    </source>
</reference>
<dbReference type="EMBL" id="MU006090">
    <property type="protein sequence ID" value="KAF2842482.1"/>
    <property type="molecule type" value="Genomic_DNA"/>
</dbReference>
<evidence type="ECO:0000313" key="3">
    <source>
        <dbReference type="Proteomes" id="UP000799429"/>
    </source>
</evidence>
<keyword evidence="1" id="KW-0472">Membrane</keyword>
<dbReference type="OrthoDB" id="5372859at2759"/>
<protein>
    <submittedName>
        <fullName evidence="2">Uncharacterized protein</fullName>
    </submittedName>
</protein>
<comment type="caution">
    <text evidence="2">The sequence shown here is derived from an EMBL/GenBank/DDBJ whole genome shotgun (WGS) entry which is preliminary data.</text>
</comment>
<dbReference type="Proteomes" id="UP000799429">
    <property type="component" value="Unassembled WGS sequence"/>
</dbReference>
<sequence>MALSANWAGPEKYEDKIELLFSLPAISSATLFLALYFSLNAAIELGHGPIHKNFFRNPEETADARLVFEERLLNAGPEYLLKTLQHDHETAQSLTQNRDLWQHYTLLESAQMYDEEGNPPQKTLISQLRQSFAKSYGCNLHKSMTHILNMACSTDSMLYRLDEEGMGDVISGRVIERAAGKPEEGR</sequence>
<gene>
    <name evidence="2" type="ORF">M501DRAFT_1043456</name>
</gene>
<proteinExistence type="predicted"/>
<keyword evidence="3" id="KW-1185">Reference proteome</keyword>
<accession>A0A9P4SIK9</accession>
<evidence type="ECO:0000256" key="1">
    <source>
        <dbReference type="SAM" id="Phobius"/>
    </source>
</evidence>
<evidence type="ECO:0000313" key="2">
    <source>
        <dbReference type="EMBL" id="KAF2842482.1"/>
    </source>
</evidence>